<feature type="compositionally biased region" description="Basic and acidic residues" evidence="1">
    <location>
        <begin position="221"/>
        <end position="239"/>
    </location>
</feature>
<dbReference type="AlphaFoldDB" id="A0A0C9YLW7"/>
<sequence>MDPLVPQSHPVASSRCLTWVTAGQGGHVIQLEKAGLAVEVCRRPPKPLYQIPEDEPVNDMALTPHQRKKATHKVTKKSKNGGLGAPPNNVPDDQSSQLPASQDERPTMPEGSRFGLQLENPAAPTYVGSQTIDAYKQESTNNSTLSCTKKVTQLNPTACPQSGQSCAAIRTPQGLPVAAPSRPQAYKVLPQNQPSLSPSAEDVQHQPSSPLSLLSSPEVRQSSDSENDHLEDRLFHPTDLDEWAEDHINQSGRK</sequence>
<accession>A0A0C9YLW7</accession>
<dbReference type="HOGENOM" id="CLU_1094658_0_0_1"/>
<evidence type="ECO:0000313" key="2">
    <source>
        <dbReference type="EMBL" id="KIK14874.1"/>
    </source>
</evidence>
<feature type="compositionally biased region" description="Low complexity" evidence="1">
    <location>
        <begin position="207"/>
        <end position="217"/>
    </location>
</feature>
<keyword evidence="3" id="KW-1185">Reference proteome</keyword>
<dbReference type="Proteomes" id="UP000054018">
    <property type="component" value="Unassembled WGS sequence"/>
</dbReference>
<gene>
    <name evidence="2" type="ORF">PISMIDRAFT_16984</name>
</gene>
<evidence type="ECO:0000256" key="1">
    <source>
        <dbReference type="SAM" id="MobiDB-lite"/>
    </source>
</evidence>
<dbReference type="OrthoDB" id="2655110at2759"/>
<dbReference type="EMBL" id="KN833919">
    <property type="protein sequence ID" value="KIK14874.1"/>
    <property type="molecule type" value="Genomic_DNA"/>
</dbReference>
<organism evidence="2 3">
    <name type="scientific">Pisolithus microcarpus 441</name>
    <dbReference type="NCBI Taxonomy" id="765257"/>
    <lineage>
        <taxon>Eukaryota</taxon>
        <taxon>Fungi</taxon>
        <taxon>Dikarya</taxon>
        <taxon>Basidiomycota</taxon>
        <taxon>Agaricomycotina</taxon>
        <taxon>Agaricomycetes</taxon>
        <taxon>Agaricomycetidae</taxon>
        <taxon>Boletales</taxon>
        <taxon>Sclerodermatineae</taxon>
        <taxon>Pisolithaceae</taxon>
        <taxon>Pisolithus</taxon>
    </lineage>
</organism>
<feature type="region of interest" description="Disordered" evidence="1">
    <location>
        <begin position="189"/>
        <end position="254"/>
    </location>
</feature>
<evidence type="ECO:0000313" key="3">
    <source>
        <dbReference type="Proteomes" id="UP000054018"/>
    </source>
</evidence>
<proteinExistence type="predicted"/>
<feature type="compositionally biased region" description="Polar residues" evidence="1">
    <location>
        <begin position="91"/>
        <end position="100"/>
    </location>
</feature>
<reference evidence="2 3" key="1">
    <citation type="submission" date="2014-04" db="EMBL/GenBank/DDBJ databases">
        <authorList>
            <consortium name="DOE Joint Genome Institute"/>
            <person name="Kuo A."/>
            <person name="Kohler A."/>
            <person name="Costa M.D."/>
            <person name="Nagy L.G."/>
            <person name="Floudas D."/>
            <person name="Copeland A."/>
            <person name="Barry K.W."/>
            <person name="Cichocki N."/>
            <person name="Veneault-Fourrey C."/>
            <person name="LaButti K."/>
            <person name="Lindquist E.A."/>
            <person name="Lipzen A."/>
            <person name="Lundell T."/>
            <person name="Morin E."/>
            <person name="Murat C."/>
            <person name="Sun H."/>
            <person name="Tunlid A."/>
            <person name="Henrissat B."/>
            <person name="Grigoriev I.V."/>
            <person name="Hibbett D.S."/>
            <person name="Martin F."/>
            <person name="Nordberg H.P."/>
            <person name="Cantor M.N."/>
            <person name="Hua S.X."/>
        </authorList>
    </citation>
    <scope>NUCLEOTIDE SEQUENCE [LARGE SCALE GENOMIC DNA]</scope>
    <source>
        <strain evidence="2 3">441</strain>
    </source>
</reference>
<feature type="compositionally biased region" description="Basic residues" evidence="1">
    <location>
        <begin position="65"/>
        <end position="79"/>
    </location>
</feature>
<name>A0A0C9YLW7_9AGAM</name>
<protein>
    <submittedName>
        <fullName evidence="2">Uncharacterized protein</fullName>
    </submittedName>
</protein>
<reference evidence="3" key="2">
    <citation type="submission" date="2015-01" db="EMBL/GenBank/DDBJ databases">
        <title>Evolutionary Origins and Diversification of the Mycorrhizal Mutualists.</title>
        <authorList>
            <consortium name="DOE Joint Genome Institute"/>
            <consortium name="Mycorrhizal Genomics Consortium"/>
            <person name="Kohler A."/>
            <person name="Kuo A."/>
            <person name="Nagy L.G."/>
            <person name="Floudas D."/>
            <person name="Copeland A."/>
            <person name="Barry K.W."/>
            <person name="Cichocki N."/>
            <person name="Veneault-Fourrey C."/>
            <person name="LaButti K."/>
            <person name="Lindquist E.A."/>
            <person name="Lipzen A."/>
            <person name="Lundell T."/>
            <person name="Morin E."/>
            <person name="Murat C."/>
            <person name="Riley R."/>
            <person name="Ohm R."/>
            <person name="Sun H."/>
            <person name="Tunlid A."/>
            <person name="Henrissat B."/>
            <person name="Grigoriev I.V."/>
            <person name="Hibbett D.S."/>
            <person name="Martin F."/>
        </authorList>
    </citation>
    <scope>NUCLEOTIDE SEQUENCE [LARGE SCALE GENOMIC DNA]</scope>
    <source>
        <strain evidence="3">441</strain>
    </source>
</reference>
<feature type="region of interest" description="Disordered" evidence="1">
    <location>
        <begin position="47"/>
        <end position="116"/>
    </location>
</feature>